<sequence length="596" mass="65501">MGNAVIALVWIPQWPTCSLAIDVPAGSAAVISRGGKVLHATIAAKREGVREGMKITLARHLSSKLIELDYDPARDARTFDVILDALNAVTPMPVAIRPGIAFFNAKAALKYGTTAEQLQIQTINAVADAGAEAYIGLGTDLLHAWVAATTGKEPTEQTIANLPLRYLQGLAPIQNLVNNLHPLGIHTVGQAKTVGLSDIATRFGLEGITLQQLLETTGAEQAWNYPAKNIKTVNNIEEQIIFESPVTDVALAVGRIQRLSINLIRKLVEQQAAPRIITTTVTVTAEGQTQECERHWALPDFPTPREITDRVRWQIQGWLDALSRKNAAHQVESQEPWGFTNIHLTASELTPIGEQTRSLWGQRCASDQRASRTALKLQAQNGVETVQRVRVTQGYNPAERMQYYNWGEQTPQEPWETWRLPDQYAHHGNYQPTDRWEGQINGAAPATVLDTPTPVQVYDETEQPVSVRDGGNITATPRTITLEKPSFQNPPGALAQSSFETPSQPSLEAPSQSSLEAPSQSSLGTPSQDLIGPPFQAPFPSPNRHTIKRVRGPWPILGQWWSGEEPQVLMALECENIPALLVGWRAGAWTLRAVWF</sequence>
<dbReference type="SUPFAM" id="SSF56672">
    <property type="entry name" value="DNA/RNA polymerases"/>
    <property type="match status" value="1"/>
</dbReference>
<feature type="compositionally biased region" description="Low complexity" evidence="2">
    <location>
        <begin position="508"/>
        <end position="523"/>
    </location>
</feature>
<dbReference type="PANTHER" id="PTHR35369:SF2">
    <property type="entry name" value="BLR3025 PROTEIN"/>
    <property type="match status" value="1"/>
</dbReference>
<keyword evidence="1" id="KW-0227">DNA damage</keyword>
<proteinExistence type="predicted"/>
<evidence type="ECO:0000256" key="2">
    <source>
        <dbReference type="SAM" id="MobiDB-lite"/>
    </source>
</evidence>
<protein>
    <recommendedName>
        <fullName evidence="5">UmuC domain-containing protein</fullName>
    </recommendedName>
</protein>
<name>A0ABU3ICB0_9ACTO</name>
<organism evidence="3 4">
    <name type="scientific">Gleimia hominis</name>
    <dbReference type="NCBI Taxonomy" id="595468"/>
    <lineage>
        <taxon>Bacteria</taxon>
        <taxon>Bacillati</taxon>
        <taxon>Actinomycetota</taxon>
        <taxon>Actinomycetes</taxon>
        <taxon>Actinomycetales</taxon>
        <taxon>Actinomycetaceae</taxon>
        <taxon>Gleimia</taxon>
    </lineage>
</organism>
<reference evidence="3 4" key="1">
    <citation type="submission" date="2023-06" db="EMBL/GenBank/DDBJ databases">
        <title>Draft genome sequence of Gleimia hominis type strain CCUG 57540T.</title>
        <authorList>
            <person name="Salva-Serra F."/>
            <person name="Cardew S."/>
            <person name="Jensie Markopoulos S."/>
            <person name="Ohlen M."/>
            <person name="Inganas E."/>
            <person name="Svensson-Stadler L."/>
            <person name="Moore E.R.B."/>
        </authorList>
    </citation>
    <scope>NUCLEOTIDE SEQUENCE [LARGE SCALE GENOMIC DNA]</scope>
    <source>
        <strain evidence="3 4">CCUG 57540</strain>
    </source>
</reference>
<evidence type="ECO:0000313" key="3">
    <source>
        <dbReference type="EMBL" id="MDT3767571.1"/>
    </source>
</evidence>
<dbReference type="InterPro" id="IPR043502">
    <property type="entry name" value="DNA/RNA_pol_sf"/>
</dbReference>
<feature type="compositionally biased region" description="Polar residues" evidence="2">
    <location>
        <begin position="495"/>
        <end position="506"/>
    </location>
</feature>
<dbReference type="RefSeq" id="WP_313273238.1">
    <property type="nucleotide sequence ID" value="NZ_JASXSX010000001.1"/>
</dbReference>
<gene>
    <name evidence="3" type="ORF">QS713_05775</name>
</gene>
<evidence type="ECO:0008006" key="5">
    <source>
        <dbReference type="Google" id="ProtNLM"/>
    </source>
</evidence>
<dbReference type="EMBL" id="JASXSX010000001">
    <property type="protein sequence ID" value="MDT3767571.1"/>
    <property type="molecule type" value="Genomic_DNA"/>
</dbReference>
<dbReference type="InterPro" id="IPR050356">
    <property type="entry name" value="SulA_CellDiv_inhibitor"/>
</dbReference>
<comment type="caution">
    <text evidence="3">The sequence shown here is derived from an EMBL/GenBank/DDBJ whole genome shotgun (WGS) entry which is preliminary data.</text>
</comment>
<evidence type="ECO:0000313" key="4">
    <source>
        <dbReference type="Proteomes" id="UP001247542"/>
    </source>
</evidence>
<dbReference type="Proteomes" id="UP001247542">
    <property type="component" value="Unassembled WGS sequence"/>
</dbReference>
<accession>A0ABU3ICB0</accession>
<evidence type="ECO:0000256" key="1">
    <source>
        <dbReference type="ARBA" id="ARBA00022763"/>
    </source>
</evidence>
<dbReference type="PANTHER" id="PTHR35369">
    <property type="entry name" value="BLR3025 PROTEIN-RELATED"/>
    <property type="match status" value="1"/>
</dbReference>
<feature type="region of interest" description="Disordered" evidence="2">
    <location>
        <begin position="480"/>
        <end position="544"/>
    </location>
</feature>
<keyword evidence="4" id="KW-1185">Reference proteome</keyword>